<dbReference type="Pfam" id="PF03763">
    <property type="entry name" value="Remorin_C"/>
    <property type="match status" value="1"/>
</dbReference>
<keyword evidence="2" id="KW-0175">Coiled coil</keyword>
<feature type="region of interest" description="Disordered" evidence="3">
    <location>
        <begin position="270"/>
        <end position="311"/>
    </location>
</feature>
<feature type="domain" description="Remorin C-terminal" evidence="4">
    <location>
        <begin position="369"/>
        <end position="469"/>
    </location>
</feature>
<accession>A0AAN8YJI4</accession>
<gene>
    <name evidence="5" type="ORF">RDI58_009529</name>
</gene>
<dbReference type="AlphaFoldDB" id="A0AAN8YJI4"/>
<evidence type="ECO:0000256" key="2">
    <source>
        <dbReference type="SAM" id="Coils"/>
    </source>
</evidence>
<protein>
    <recommendedName>
        <fullName evidence="4">Remorin C-terminal domain-containing protein</fullName>
    </recommendedName>
</protein>
<dbReference type="EMBL" id="JBANQN010000003">
    <property type="protein sequence ID" value="KAK6796074.1"/>
    <property type="molecule type" value="Genomic_DNA"/>
</dbReference>
<name>A0AAN8YJI4_SOLBU</name>
<keyword evidence="6" id="KW-1185">Reference proteome</keyword>
<feature type="coiled-coil region" evidence="2">
    <location>
        <begin position="401"/>
        <end position="430"/>
    </location>
</feature>
<sequence>MDLASANYCEPPPLFPSQGEATLEGKNGNPFFDSFPDPLCKLNLKETSDFVKSLPTVSNGAGLLRKEGVSSVTRRNMDAPSTPGRPIFSFSVGNFSRKNFPSKWDDAEKWLVNGSSIQDSAASHHNSNNGLKPALESSKLLKQCNGFKLKETENVFAEKNRVTDEKVSKVASDFQVPLPLHHHHISAGAANTVSAATDESKVSVQLNKRNTSFIVTADKFTDEVESIYPKSRCLEPTKEGFLVGNAAGKSMKEATMEAIHEIKHRDIGTEMTPIGSSTTSRCHTPFKSPSPARHNTPADRSGPLALPSSGSDSTVDIMQFQECHLAKLQFGTQFDSVTTNWSSREEEEEDVSKSLRHFEINNECRKSVSESKTRSWEEEEKNKCCLRYQREEAKIQAWINLQNAKAEAQSKKLEVKIQKMRSNLEEKLMKRMAIVHRKAEEWRTTAQVQHKDQIEKVADQSRKMMLTRQNSHLSAQSSCGCLPCRNHLI</sequence>
<dbReference type="InterPro" id="IPR005516">
    <property type="entry name" value="Remorin_C"/>
</dbReference>
<evidence type="ECO:0000256" key="3">
    <source>
        <dbReference type="SAM" id="MobiDB-lite"/>
    </source>
</evidence>
<evidence type="ECO:0000256" key="1">
    <source>
        <dbReference type="ARBA" id="ARBA00005711"/>
    </source>
</evidence>
<organism evidence="5 6">
    <name type="scientific">Solanum bulbocastanum</name>
    <name type="common">Wild potato</name>
    <dbReference type="NCBI Taxonomy" id="147425"/>
    <lineage>
        <taxon>Eukaryota</taxon>
        <taxon>Viridiplantae</taxon>
        <taxon>Streptophyta</taxon>
        <taxon>Embryophyta</taxon>
        <taxon>Tracheophyta</taxon>
        <taxon>Spermatophyta</taxon>
        <taxon>Magnoliopsida</taxon>
        <taxon>eudicotyledons</taxon>
        <taxon>Gunneridae</taxon>
        <taxon>Pentapetalae</taxon>
        <taxon>asterids</taxon>
        <taxon>lamiids</taxon>
        <taxon>Solanales</taxon>
        <taxon>Solanaceae</taxon>
        <taxon>Solanoideae</taxon>
        <taxon>Solaneae</taxon>
        <taxon>Solanum</taxon>
    </lineage>
</organism>
<evidence type="ECO:0000313" key="6">
    <source>
        <dbReference type="Proteomes" id="UP001371456"/>
    </source>
</evidence>
<dbReference type="PANTHER" id="PTHR31471">
    <property type="entry name" value="OS02G0116800 PROTEIN"/>
    <property type="match status" value="1"/>
</dbReference>
<reference evidence="5 6" key="1">
    <citation type="submission" date="2024-02" db="EMBL/GenBank/DDBJ databases">
        <title>de novo genome assembly of Solanum bulbocastanum strain 11H21.</title>
        <authorList>
            <person name="Hosaka A.J."/>
        </authorList>
    </citation>
    <scope>NUCLEOTIDE SEQUENCE [LARGE SCALE GENOMIC DNA]</scope>
    <source>
        <tissue evidence="5">Young leaves</tissue>
    </source>
</reference>
<comment type="similarity">
    <text evidence="1">Belongs to the remorin family.</text>
</comment>
<proteinExistence type="inferred from homology"/>
<evidence type="ECO:0000313" key="5">
    <source>
        <dbReference type="EMBL" id="KAK6796074.1"/>
    </source>
</evidence>
<evidence type="ECO:0000259" key="4">
    <source>
        <dbReference type="Pfam" id="PF03763"/>
    </source>
</evidence>
<comment type="caution">
    <text evidence="5">The sequence shown here is derived from an EMBL/GenBank/DDBJ whole genome shotgun (WGS) entry which is preliminary data.</text>
</comment>
<dbReference type="PANTHER" id="PTHR31471:SF3">
    <property type="entry name" value="OS11G0616300 PROTEIN"/>
    <property type="match status" value="1"/>
</dbReference>
<dbReference type="Proteomes" id="UP001371456">
    <property type="component" value="Unassembled WGS sequence"/>
</dbReference>